<reference evidence="1 2" key="1">
    <citation type="submission" date="2019-09" db="EMBL/GenBank/DDBJ databases">
        <title>A chromosome-level genome assembly of the Chinese tupelo Nyssa sinensis.</title>
        <authorList>
            <person name="Yang X."/>
            <person name="Kang M."/>
            <person name="Yang Y."/>
            <person name="Xiong H."/>
            <person name="Wang M."/>
            <person name="Zhang Z."/>
            <person name="Wang Z."/>
            <person name="Wu H."/>
            <person name="Ma T."/>
            <person name="Liu J."/>
            <person name="Xi Z."/>
        </authorList>
    </citation>
    <scope>NUCLEOTIDE SEQUENCE [LARGE SCALE GENOMIC DNA]</scope>
    <source>
        <strain evidence="1">J267</strain>
        <tissue evidence="1">Leaf</tissue>
    </source>
</reference>
<protein>
    <submittedName>
        <fullName evidence="1">Uncharacterized protein</fullName>
    </submittedName>
</protein>
<name>A0A5J5AL88_9ASTE</name>
<gene>
    <name evidence="1" type="ORF">F0562_006540</name>
</gene>
<evidence type="ECO:0000313" key="2">
    <source>
        <dbReference type="Proteomes" id="UP000325577"/>
    </source>
</evidence>
<accession>A0A5J5AL88</accession>
<dbReference type="Proteomes" id="UP000325577">
    <property type="component" value="Linkage Group LG2"/>
</dbReference>
<dbReference type="AlphaFoldDB" id="A0A5J5AL88"/>
<dbReference type="EMBL" id="CM018043">
    <property type="protein sequence ID" value="KAA8531743.1"/>
    <property type="molecule type" value="Genomic_DNA"/>
</dbReference>
<keyword evidence="2" id="KW-1185">Reference proteome</keyword>
<sequence length="95" mass="10038">MMAACGSYRVDDGDTGGGAEGLFGRMATMSERGGDDARWRYNMVHRWPLTVPVVAVAASGLSMVVDGSGLRWSLNNNPLTGEIPDVIQGLIGLVN</sequence>
<evidence type="ECO:0000313" key="1">
    <source>
        <dbReference type="EMBL" id="KAA8531743.1"/>
    </source>
</evidence>
<proteinExistence type="predicted"/>
<organism evidence="1 2">
    <name type="scientific">Nyssa sinensis</name>
    <dbReference type="NCBI Taxonomy" id="561372"/>
    <lineage>
        <taxon>Eukaryota</taxon>
        <taxon>Viridiplantae</taxon>
        <taxon>Streptophyta</taxon>
        <taxon>Embryophyta</taxon>
        <taxon>Tracheophyta</taxon>
        <taxon>Spermatophyta</taxon>
        <taxon>Magnoliopsida</taxon>
        <taxon>eudicotyledons</taxon>
        <taxon>Gunneridae</taxon>
        <taxon>Pentapetalae</taxon>
        <taxon>asterids</taxon>
        <taxon>Cornales</taxon>
        <taxon>Nyssaceae</taxon>
        <taxon>Nyssa</taxon>
    </lineage>
</organism>